<sequence>MVGAAVVGASVRGAVVVGSGNRGTVELDDVRESGACVVGSVILGVWAGGIALVVVVLVETGIKRASSGVGVGSGVGAGVVRMVVVRVGRRVAFVGAGVSIVTFVATVVPTGGKVIELLVDRVGAADALGAGAVGIDVAAKITAPGVLLRWSMTFSPCVSSSG</sequence>
<dbReference type="GeneID" id="20088266"/>
<name>A0A024TMU4_9STRA</name>
<reference evidence="2" key="1">
    <citation type="submission" date="2013-12" db="EMBL/GenBank/DDBJ databases">
        <title>The Genome Sequence of Aphanomyces invadans NJM9701.</title>
        <authorList>
            <consortium name="The Broad Institute Genomics Platform"/>
            <person name="Russ C."/>
            <person name="Tyler B."/>
            <person name="van West P."/>
            <person name="Dieguez-Uribeondo J."/>
            <person name="Young S.K."/>
            <person name="Zeng Q."/>
            <person name="Gargeya S."/>
            <person name="Fitzgerald M."/>
            <person name="Abouelleil A."/>
            <person name="Alvarado L."/>
            <person name="Chapman S.B."/>
            <person name="Gainer-Dewar J."/>
            <person name="Goldberg J."/>
            <person name="Griggs A."/>
            <person name="Gujja S."/>
            <person name="Hansen M."/>
            <person name="Howarth C."/>
            <person name="Imamovic A."/>
            <person name="Ireland A."/>
            <person name="Larimer J."/>
            <person name="McCowan C."/>
            <person name="Murphy C."/>
            <person name="Pearson M."/>
            <person name="Poon T.W."/>
            <person name="Priest M."/>
            <person name="Roberts A."/>
            <person name="Saif S."/>
            <person name="Shea T."/>
            <person name="Sykes S."/>
            <person name="Wortman J."/>
            <person name="Nusbaum C."/>
            <person name="Birren B."/>
        </authorList>
    </citation>
    <scope>NUCLEOTIDE SEQUENCE [LARGE SCALE GENOMIC DNA]</scope>
    <source>
        <strain evidence="2">NJM9701</strain>
    </source>
</reference>
<organism evidence="2">
    <name type="scientific">Aphanomyces invadans</name>
    <dbReference type="NCBI Taxonomy" id="157072"/>
    <lineage>
        <taxon>Eukaryota</taxon>
        <taxon>Sar</taxon>
        <taxon>Stramenopiles</taxon>
        <taxon>Oomycota</taxon>
        <taxon>Saprolegniomycetes</taxon>
        <taxon>Saprolegniales</taxon>
        <taxon>Verrucalvaceae</taxon>
        <taxon>Aphanomyces</taxon>
    </lineage>
</organism>
<keyword evidence="1" id="KW-0812">Transmembrane</keyword>
<feature type="transmembrane region" description="Helical" evidence="1">
    <location>
        <begin position="91"/>
        <end position="108"/>
    </location>
</feature>
<keyword evidence="1" id="KW-0472">Membrane</keyword>
<proteinExistence type="predicted"/>
<protein>
    <submittedName>
        <fullName evidence="2">Uncharacterized protein</fullName>
    </submittedName>
</protein>
<gene>
    <name evidence="2" type="ORF">H310_11216</name>
</gene>
<accession>A0A024TMU4</accession>
<feature type="transmembrane region" description="Helical" evidence="1">
    <location>
        <begin position="37"/>
        <end position="58"/>
    </location>
</feature>
<evidence type="ECO:0000313" key="2">
    <source>
        <dbReference type="EMBL" id="ETV95319.1"/>
    </source>
</evidence>
<dbReference type="EMBL" id="KI913981">
    <property type="protein sequence ID" value="ETV95319.1"/>
    <property type="molecule type" value="Genomic_DNA"/>
</dbReference>
<evidence type="ECO:0000256" key="1">
    <source>
        <dbReference type="SAM" id="Phobius"/>
    </source>
</evidence>
<dbReference type="AlphaFoldDB" id="A0A024TMU4"/>
<keyword evidence="1" id="KW-1133">Transmembrane helix</keyword>
<dbReference type="RefSeq" id="XP_008876020.1">
    <property type="nucleotide sequence ID" value="XM_008877798.1"/>
</dbReference>
<dbReference type="VEuPathDB" id="FungiDB:H310_11216"/>